<evidence type="ECO:0000313" key="1">
    <source>
        <dbReference type="EMBL" id="QHR90033.1"/>
    </source>
</evidence>
<accession>A0A6B9XSR9</accession>
<geneLocation type="mitochondrion" evidence="1"/>
<dbReference type="AlphaFoldDB" id="A0A6B9XSR9"/>
<protein>
    <submittedName>
        <fullName evidence="1">Uncharacterized protein</fullName>
    </submittedName>
</protein>
<gene>
    <name evidence="1" type="primary">orf04079</name>
    <name evidence="1" type="ORF">Q903MT_gene4056</name>
</gene>
<dbReference type="EMBL" id="MK697699">
    <property type="protein sequence ID" value="QHR90033.1"/>
    <property type="molecule type" value="Genomic_DNA"/>
</dbReference>
<keyword evidence="1" id="KW-0496">Mitochondrion</keyword>
<proteinExistence type="predicted"/>
<reference evidence="1" key="1">
    <citation type="submission" date="2019-03" db="EMBL/GenBank/DDBJ databases">
        <title>Largest Complete Mitochondrial Genome of a Gymnosperm, Sitka Spruce (Picea sitchensis), Indicates Complex Physical Structure.</title>
        <authorList>
            <person name="Jackman S.D."/>
            <person name="Coombe L."/>
            <person name="Warren R."/>
            <person name="Kirk H."/>
            <person name="Trinh E."/>
            <person name="McLeod T."/>
            <person name="Pleasance S."/>
            <person name="Pandoh P."/>
            <person name="Zhao Y."/>
            <person name="Coope R."/>
            <person name="Bousquet J."/>
            <person name="Bohlmann J.C."/>
            <person name="Jones S.J.M."/>
            <person name="Birol I."/>
        </authorList>
    </citation>
    <scope>NUCLEOTIDE SEQUENCE</scope>
    <source>
        <strain evidence="1">Q903</strain>
    </source>
</reference>
<sequence>MDFLSTAPRDGMDDGMDSRKLRLTEPIDMLATPALRYGLQIRL</sequence>
<name>A0A6B9XSR9_PICSI</name>
<organism evidence="1">
    <name type="scientific">Picea sitchensis</name>
    <name type="common">Sitka spruce</name>
    <name type="synonym">Pinus sitchensis</name>
    <dbReference type="NCBI Taxonomy" id="3332"/>
    <lineage>
        <taxon>Eukaryota</taxon>
        <taxon>Viridiplantae</taxon>
        <taxon>Streptophyta</taxon>
        <taxon>Embryophyta</taxon>
        <taxon>Tracheophyta</taxon>
        <taxon>Spermatophyta</taxon>
        <taxon>Pinopsida</taxon>
        <taxon>Pinidae</taxon>
        <taxon>Conifers I</taxon>
        <taxon>Pinales</taxon>
        <taxon>Pinaceae</taxon>
        <taxon>Picea</taxon>
    </lineage>
</organism>